<dbReference type="Pfam" id="PF13899">
    <property type="entry name" value="Thioredoxin_7"/>
    <property type="match status" value="1"/>
</dbReference>
<feature type="signal peptide" evidence="1">
    <location>
        <begin position="1"/>
        <end position="21"/>
    </location>
</feature>
<evidence type="ECO:0000313" key="2">
    <source>
        <dbReference type="EMBL" id="OAQ38405.1"/>
    </source>
</evidence>
<dbReference type="PANTHER" id="PTHR32234">
    <property type="entry name" value="THIOL:DISULFIDE INTERCHANGE PROTEIN DSBD"/>
    <property type="match status" value="1"/>
</dbReference>
<dbReference type="GO" id="GO:0015035">
    <property type="term" value="F:protein-disulfide reductase activity"/>
    <property type="evidence" value="ECO:0007669"/>
    <property type="project" value="TreeGrafter"/>
</dbReference>
<accession>A0A179DBH8</accession>
<dbReference type="InterPro" id="IPR036249">
    <property type="entry name" value="Thioredoxin-like_sf"/>
</dbReference>
<dbReference type="PANTHER" id="PTHR32234:SF0">
    <property type="entry name" value="THIOL:DISULFIDE INTERCHANGE PROTEIN DSBD"/>
    <property type="match status" value="1"/>
</dbReference>
<protein>
    <recommendedName>
        <fullName evidence="4">Thioredoxin</fullName>
    </recommendedName>
</protein>
<name>A0A179DBH8_9SPHI</name>
<keyword evidence="1" id="KW-0732">Signal</keyword>
<reference evidence="2 3" key="2">
    <citation type="submission" date="2016-06" db="EMBL/GenBank/DDBJ databases">
        <title>Pedobacter psychrophilus sp. nov., isolated from Antarctic fragmentary rock.</title>
        <authorList>
            <person name="Svec P."/>
        </authorList>
    </citation>
    <scope>NUCLEOTIDE SEQUENCE [LARGE SCALE GENOMIC DNA]</scope>
    <source>
        <strain evidence="2 3">CCM 8644</strain>
    </source>
</reference>
<dbReference type="STRING" id="1826909.A5893_13315"/>
<dbReference type="GO" id="GO:0045454">
    <property type="term" value="P:cell redox homeostasis"/>
    <property type="evidence" value="ECO:0007669"/>
    <property type="project" value="TreeGrafter"/>
</dbReference>
<dbReference type="RefSeq" id="WP_068823176.1">
    <property type="nucleotide sequence ID" value="NZ_LWHJ01000030.1"/>
</dbReference>
<evidence type="ECO:0008006" key="4">
    <source>
        <dbReference type="Google" id="ProtNLM"/>
    </source>
</evidence>
<dbReference type="SUPFAM" id="SSF52833">
    <property type="entry name" value="Thioredoxin-like"/>
    <property type="match status" value="1"/>
</dbReference>
<reference evidence="2 3" key="1">
    <citation type="submission" date="2016-04" db="EMBL/GenBank/DDBJ databases">
        <authorList>
            <person name="Evans L.H."/>
            <person name="Alamgir A."/>
            <person name="Owens N."/>
            <person name="Weber N.D."/>
            <person name="Virtaneva K."/>
            <person name="Barbian K."/>
            <person name="Babar A."/>
            <person name="Rosenke K."/>
        </authorList>
    </citation>
    <scope>NUCLEOTIDE SEQUENCE [LARGE SCALE GENOMIC DNA]</scope>
    <source>
        <strain evidence="2 3">CCM 8644</strain>
    </source>
</reference>
<organism evidence="2 3">
    <name type="scientific">Pedobacter psychrophilus</name>
    <dbReference type="NCBI Taxonomy" id="1826909"/>
    <lineage>
        <taxon>Bacteria</taxon>
        <taxon>Pseudomonadati</taxon>
        <taxon>Bacteroidota</taxon>
        <taxon>Sphingobacteriia</taxon>
        <taxon>Sphingobacteriales</taxon>
        <taxon>Sphingobacteriaceae</taxon>
        <taxon>Pedobacter</taxon>
    </lineage>
</organism>
<proteinExistence type="predicted"/>
<gene>
    <name evidence="2" type="ORF">A5893_13315</name>
</gene>
<dbReference type="Proteomes" id="UP000078459">
    <property type="component" value="Unassembled WGS sequence"/>
</dbReference>
<dbReference type="Gene3D" id="3.40.30.10">
    <property type="entry name" value="Glutaredoxin"/>
    <property type="match status" value="1"/>
</dbReference>
<dbReference type="EMBL" id="LWHJ01000030">
    <property type="protein sequence ID" value="OAQ38405.1"/>
    <property type="molecule type" value="Genomic_DNA"/>
</dbReference>
<comment type="caution">
    <text evidence="2">The sequence shown here is derived from an EMBL/GenBank/DDBJ whole genome shotgun (WGS) entry which is preliminary data.</text>
</comment>
<evidence type="ECO:0000256" key="1">
    <source>
        <dbReference type="SAM" id="SignalP"/>
    </source>
</evidence>
<evidence type="ECO:0000313" key="3">
    <source>
        <dbReference type="Proteomes" id="UP000078459"/>
    </source>
</evidence>
<keyword evidence="3" id="KW-1185">Reference proteome</keyword>
<feature type="chain" id="PRO_5008100412" description="Thioredoxin" evidence="1">
    <location>
        <begin position="22"/>
        <end position="169"/>
    </location>
</feature>
<dbReference type="AlphaFoldDB" id="A0A179DBH8"/>
<sequence>MKIKTIIIAFIFLASASTLMAQTETEKPKLYNPEANAKKEISDAVTKAKKEGKNVFIQVGGNWCVWCLRFNKLVTESIELTKIMNDSYVVLHVNYSKENKNEEALASLGYPQRFGFPVFVVLDANGKRLNTQNSAYLEDGKGAHSEKLVSEFLQSWTPTAINPETYKAK</sequence>
<dbReference type="OrthoDB" id="195735at2"/>